<dbReference type="GO" id="GO:0016052">
    <property type="term" value="P:carbohydrate catabolic process"/>
    <property type="evidence" value="ECO:0007669"/>
    <property type="project" value="TreeGrafter"/>
</dbReference>
<dbReference type="Gene3D" id="3.20.20.70">
    <property type="entry name" value="Aldolase class I"/>
    <property type="match status" value="1"/>
</dbReference>
<accession>A0AA41K900</accession>
<dbReference type="Pfam" id="PF01791">
    <property type="entry name" value="DeoC"/>
    <property type="match status" value="1"/>
</dbReference>
<dbReference type="EC" id="4.1.2.4" evidence="3"/>
<evidence type="ECO:0000256" key="2">
    <source>
        <dbReference type="ARBA" id="ARBA00023270"/>
    </source>
</evidence>
<keyword evidence="2" id="KW-0704">Schiff base</keyword>
<evidence type="ECO:0000313" key="4">
    <source>
        <dbReference type="EMBL" id="MBT9812712.1"/>
    </source>
</evidence>
<comment type="caution">
    <text evidence="4">The sequence shown here is derived from an EMBL/GenBank/DDBJ whole genome shotgun (WGS) entry which is preliminary data.</text>
</comment>
<keyword evidence="4" id="KW-0456">Lyase</keyword>
<dbReference type="InterPro" id="IPR013785">
    <property type="entry name" value="Aldolase_TIM"/>
</dbReference>
<evidence type="ECO:0000256" key="3">
    <source>
        <dbReference type="NCBIfam" id="TIGR00126"/>
    </source>
</evidence>
<sequence>MTRYQFSGMVDMVELAPATTREQIDQLIDDACENSFHSLGAPYCYHPYIVKKLKERGKFGQVKLLGGGGFADGNWPTEVKLFSVAKCLEIGCGEIDLTSNIGWIKSGMWEEYREEIHRCRNLTRGVTLKVIIHAPQLNEEEIRFTCLLLAEEGVDYVKTDTGRSLMPTTVEHVKVIRNITGDQMKIKASGGIRTLETVLAMKEAGVDRIGMSHSSAMALFHQLPGN</sequence>
<dbReference type="SUPFAM" id="SSF51569">
    <property type="entry name" value="Aldolase"/>
    <property type="match status" value="1"/>
</dbReference>
<dbReference type="PANTHER" id="PTHR10889">
    <property type="entry name" value="DEOXYRIBOSE-PHOSPHATE ALDOLASE"/>
    <property type="match status" value="1"/>
</dbReference>
<dbReference type="InterPro" id="IPR002915">
    <property type="entry name" value="DeoC/FbaB/LacD_aldolase"/>
</dbReference>
<organism evidence="4 5">
    <name type="scientific">Enterocloster citroniae</name>
    <dbReference type="NCBI Taxonomy" id="358743"/>
    <lineage>
        <taxon>Bacteria</taxon>
        <taxon>Bacillati</taxon>
        <taxon>Bacillota</taxon>
        <taxon>Clostridia</taxon>
        <taxon>Lachnospirales</taxon>
        <taxon>Lachnospiraceae</taxon>
        <taxon>Enterocloster</taxon>
    </lineage>
</organism>
<dbReference type="InterPro" id="IPR011343">
    <property type="entry name" value="DeoC"/>
</dbReference>
<keyword evidence="1" id="KW-0963">Cytoplasm</keyword>
<dbReference type="GO" id="GO:0004139">
    <property type="term" value="F:deoxyribose-phosphate aldolase activity"/>
    <property type="evidence" value="ECO:0007669"/>
    <property type="project" value="UniProtKB-UniRule"/>
</dbReference>
<evidence type="ECO:0000256" key="1">
    <source>
        <dbReference type="ARBA" id="ARBA00022490"/>
    </source>
</evidence>
<dbReference type="CDD" id="cd00959">
    <property type="entry name" value="DeoC"/>
    <property type="match status" value="1"/>
</dbReference>
<name>A0AA41K900_9FIRM</name>
<dbReference type="NCBIfam" id="TIGR00126">
    <property type="entry name" value="deoC"/>
    <property type="match status" value="1"/>
</dbReference>
<gene>
    <name evidence="4" type="primary">deoC</name>
    <name evidence="4" type="ORF">GPL26_24245</name>
</gene>
<dbReference type="EMBL" id="WQPS01000065">
    <property type="protein sequence ID" value="MBT9812712.1"/>
    <property type="molecule type" value="Genomic_DNA"/>
</dbReference>
<dbReference type="RefSeq" id="WP_215630321.1">
    <property type="nucleotide sequence ID" value="NZ_WQPS01000065.1"/>
</dbReference>
<protein>
    <recommendedName>
        <fullName evidence="3">Deoxyribose-phosphate aldolase</fullName>
        <ecNumber evidence="3">4.1.2.4</ecNumber>
    </recommendedName>
</protein>
<dbReference type="PIRSF" id="PIRSF001357">
    <property type="entry name" value="DeoC"/>
    <property type="match status" value="1"/>
</dbReference>
<dbReference type="PANTHER" id="PTHR10889:SF1">
    <property type="entry name" value="DEOXYRIBOSE-PHOSPHATE ALDOLASE"/>
    <property type="match status" value="1"/>
</dbReference>
<dbReference type="GO" id="GO:0009264">
    <property type="term" value="P:deoxyribonucleotide catabolic process"/>
    <property type="evidence" value="ECO:0007669"/>
    <property type="project" value="UniProtKB-UniRule"/>
</dbReference>
<reference evidence="4" key="1">
    <citation type="journal article" date="2021" name="Gut Microbes">
        <title>A synthetic consortium of 100 gut commensals modulates the composition and function in a colon model of the microbiome of elderly subjects.</title>
        <authorList>
            <person name="Perez M."/>
            <person name="Ntemiri A."/>
            <person name="Tan H."/>
            <person name="Harris H.M.B."/>
            <person name="Roager H.M."/>
            <person name="Ribiere C."/>
            <person name="O'Toole P.W."/>
        </authorList>
    </citation>
    <scope>NUCLEOTIDE SEQUENCE</scope>
    <source>
        <strain evidence="4">MCC335</strain>
    </source>
</reference>
<proteinExistence type="predicted"/>
<dbReference type="GO" id="GO:0005737">
    <property type="term" value="C:cytoplasm"/>
    <property type="evidence" value="ECO:0007669"/>
    <property type="project" value="InterPro"/>
</dbReference>
<dbReference type="Proteomes" id="UP000708338">
    <property type="component" value="Unassembled WGS sequence"/>
</dbReference>
<evidence type="ECO:0000313" key="5">
    <source>
        <dbReference type="Proteomes" id="UP000708338"/>
    </source>
</evidence>
<dbReference type="AlphaFoldDB" id="A0AA41K900"/>
<dbReference type="SMART" id="SM01133">
    <property type="entry name" value="DeoC"/>
    <property type="match status" value="1"/>
</dbReference>